<dbReference type="Pfam" id="PF07584">
    <property type="entry name" value="BatA"/>
    <property type="match status" value="1"/>
</dbReference>
<sequence>MTFLSPERLWLLGLLPLVAAAYLLLQLRRRQYAVRFTNLALLSQVAPRRPGWRRHVSAVLFLIMIAFMMFGFARPATAVKVPRDRATIVVAVDVSLSMMARDVSPSRLDAAKAAAKRFIGDLPRRFNVGVVAFAGNANLIAAPTADRDAAVASLDQLVLAKRTAIGEAVFTSLQAVRSFDAQARQDPPPAHIVLLSDGDNTTGRSVQEAVDASRLAHVPVSTIAFGTPYGTVDIEGETTSVSVNKETLKSLSESTEGKAYEAADADQLREVYANIGSSLGFRTEHRDVAARYVGIALLFAFAAGGVSLAWFSRLP</sequence>
<feature type="transmembrane region" description="Helical" evidence="5">
    <location>
        <begin position="54"/>
        <end position="73"/>
    </location>
</feature>
<dbReference type="SMART" id="SM00327">
    <property type="entry name" value="VWA"/>
    <property type="match status" value="1"/>
</dbReference>
<dbReference type="Pfam" id="PF13519">
    <property type="entry name" value="VWA_2"/>
    <property type="match status" value="1"/>
</dbReference>
<dbReference type="PANTHER" id="PTHR22550">
    <property type="entry name" value="SPORE GERMINATION PROTEIN"/>
    <property type="match status" value="1"/>
</dbReference>
<dbReference type="InterPro" id="IPR002035">
    <property type="entry name" value="VWF_A"/>
</dbReference>
<gene>
    <name evidence="7" type="ORF">SAMN06265355_107160</name>
</gene>
<feature type="domain" description="VWFA" evidence="6">
    <location>
        <begin position="87"/>
        <end position="275"/>
    </location>
</feature>
<dbReference type="SUPFAM" id="SSF53300">
    <property type="entry name" value="vWA-like"/>
    <property type="match status" value="1"/>
</dbReference>
<evidence type="ECO:0000313" key="7">
    <source>
        <dbReference type="EMBL" id="SNR81441.1"/>
    </source>
</evidence>
<dbReference type="InterPro" id="IPR036465">
    <property type="entry name" value="vWFA_dom_sf"/>
</dbReference>
<dbReference type="PANTHER" id="PTHR22550:SF5">
    <property type="entry name" value="LEUCINE ZIPPER PROTEIN 4"/>
    <property type="match status" value="1"/>
</dbReference>
<keyword evidence="3 5" id="KW-1133">Transmembrane helix</keyword>
<keyword evidence="4 5" id="KW-0472">Membrane</keyword>
<dbReference type="InterPro" id="IPR050768">
    <property type="entry name" value="UPF0353/GerABKA_families"/>
</dbReference>
<dbReference type="Gene3D" id="3.40.50.410">
    <property type="entry name" value="von Willebrand factor, type A domain"/>
    <property type="match status" value="1"/>
</dbReference>
<reference evidence="8" key="1">
    <citation type="submission" date="2017-06" db="EMBL/GenBank/DDBJ databases">
        <authorList>
            <person name="Varghese N."/>
            <person name="Submissions S."/>
        </authorList>
    </citation>
    <scope>NUCLEOTIDE SEQUENCE [LARGE SCALE GENOMIC DNA]</scope>
    <source>
        <strain evidence="8">DSM 44485</strain>
    </source>
</reference>
<dbReference type="OrthoDB" id="8882959at2"/>
<evidence type="ECO:0000256" key="4">
    <source>
        <dbReference type="ARBA" id="ARBA00023136"/>
    </source>
</evidence>
<protein>
    <submittedName>
        <fullName evidence="7">Ca-activated chloride channel family protein</fullName>
    </submittedName>
</protein>
<evidence type="ECO:0000256" key="2">
    <source>
        <dbReference type="ARBA" id="ARBA00022692"/>
    </source>
</evidence>
<dbReference type="AlphaFoldDB" id="A0A238ZEP7"/>
<keyword evidence="1" id="KW-1003">Cell membrane</keyword>
<organism evidence="7 8">
    <name type="scientific">Actinomadura mexicana</name>
    <dbReference type="NCBI Taxonomy" id="134959"/>
    <lineage>
        <taxon>Bacteria</taxon>
        <taxon>Bacillati</taxon>
        <taxon>Actinomycetota</taxon>
        <taxon>Actinomycetes</taxon>
        <taxon>Streptosporangiales</taxon>
        <taxon>Thermomonosporaceae</taxon>
        <taxon>Actinomadura</taxon>
    </lineage>
</organism>
<keyword evidence="2 5" id="KW-0812">Transmembrane</keyword>
<name>A0A238ZEP7_9ACTN</name>
<evidence type="ECO:0000256" key="1">
    <source>
        <dbReference type="ARBA" id="ARBA00022475"/>
    </source>
</evidence>
<dbReference type="InterPro" id="IPR024163">
    <property type="entry name" value="Aerotolerance_reg_N"/>
</dbReference>
<evidence type="ECO:0000259" key="6">
    <source>
        <dbReference type="PROSITE" id="PS50234"/>
    </source>
</evidence>
<evidence type="ECO:0000313" key="8">
    <source>
        <dbReference type="Proteomes" id="UP000198420"/>
    </source>
</evidence>
<keyword evidence="8" id="KW-1185">Reference proteome</keyword>
<evidence type="ECO:0000256" key="3">
    <source>
        <dbReference type="ARBA" id="ARBA00022989"/>
    </source>
</evidence>
<evidence type="ECO:0000256" key="5">
    <source>
        <dbReference type="SAM" id="Phobius"/>
    </source>
</evidence>
<dbReference type="EMBL" id="FZNP01000007">
    <property type="protein sequence ID" value="SNR81441.1"/>
    <property type="molecule type" value="Genomic_DNA"/>
</dbReference>
<accession>A0A238ZEP7</accession>
<feature type="transmembrane region" description="Helical" evidence="5">
    <location>
        <begin position="292"/>
        <end position="311"/>
    </location>
</feature>
<proteinExistence type="predicted"/>
<dbReference type="RefSeq" id="WP_089313192.1">
    <property type="nucleotide sequence ID" value="NZ_FZNP01000007.1"/>
</dbReference>
<dbReference type="Proteomes" id="UP000198420">
    <property type="component" value="Unassembled WGS sequence"/>
</dbReference>
<dbReference type="PROSITE" id="PS50234">
    <property type="entry name" value="VWFA"/>
    <property type="match status" value="1"/>
</dbReference>